<dbReference type="RefSeq" id="WP_044888585.1">
    <property type="nucleotide sequence ID" value="NZ_JYFN01000099.1"/>
</dbReference>
<dbReference type="SUPFAM" id="SSF46689">
    <property type="entry name" value="Homeodomain-like"/>
    <property type="match status" value="1"/>
</dbReference>
<comment type="caution">
    <text evidence="6">The sequence shown here is derived from an EMBL/GenBank/DDBJ whole genome shotgun (WGS) entry which is preliminary data.</text>
</comment>
<dbReference type="InterPro" id="IPR036271">
    <property type="entry name" value="Tet_transcr_reg_TetR-rel_C_sf"/>
</dbReference>
<dbReference type="Proteomes" id="UP000032545">
    <property type="component" value="Unassembled WGS sequence"/>
</dbReference>
<evidence type="ECO:0000256" key="1">
    <source>
        <dbReference type="ARBA" id="ARBA00023015"/>
    </source>
</evidence>
<evidence type="ECO:0000256" key="3">
    <source>
        <dbReference type="ARBA" id="ARBA00023163"/>
    </source>
</evidence>
<keyword evidence="1" id="KW-0805">Transcription regulation</keyword>
<reference evidence="7" key="1">
    <citation type="submission" date="2015-02" db="EMBL/GenBank/DDBJ databases">
        <title>Draft Genome of Frankia sp. CpI1-S.</title>
        <authorList>
            <person name="Oshone R.T."/>
            <person name="Ngom M."/>
            <person name="Ghodhbane-Gtari F."/>
            <person name="Gtari M."/>
            <person name="Morris K."/>
            <person name="Thomas K."/>
            <person name="Sen A."/>
            <person name="Tisa L.S."/>
        </authorList>
    </citation>
    <scope>NUCLEOTIDE SEQUENCE [LARGE SCALE GENOMIC DNA]</scope>
    <source>
        <strain evidence="7">CpI1-S</strain>
    </source>
</reference>
<keyword evidence="3" id="KW-0804">Transcription</keyword>
<dbReference type="InterPro" id="IPR009057">
    <property type="entry name" value="Homeodomain-like_sf"/>
</dbReference>
<protein>
    <submittedName>
        <fullName evidence="6">Transcriptional regulator, TetR family</fullName>
    </submittedName>
</protein>
<dbReference type="GO" id="GO:0003700">
    <property type="term" value="F:DNA-binding transcription factor activity"/>
    <property type="evidence" value="ECO:0007669"/>
    <property type="project" value="TreeGrafter"/>
</dbReference>
<dbReference type="EMBL" id="JYFN01000099">
    <property type="protein sequence ID" value="KJE19525.1"/>
    <property type="molecule type" value="Genomic_DNA"/>
</dbReference>
<sequence>MAGRPVNHQRRAELLDAAVEYAAEYGFSELTWRPVAAALGVSPTTLVHHFGTKEQMLEAILGRLRERIFAATRDLAGEQPDLAAEARASWTRAFDPQHEAEFRLFFAVYGRALQAPQQFAAFLEHVVAYWMSALVDAQGPDTDPATATRTATLVIATIRGLLLDLLATGDRDRVQDAAETFLAALERPATLEGGTQPSVARPR</sequence>
<dbReference type="PANTHER" id="PTHR30055:SF234">
    <property type="entry name" value="HTH-TYPE TRANSCRIPTIONAL REGULATOR BETI"/>
    <property type="match status" value="1"/>
</dbReference>
<dbReference type="InterPro" id="IPR001647">
    <property type="entry name" value="HTH_TetR"/>
</dbReference>
<evidence type="ECO:0000313" key="7">
    <source>
        <dbReference type="Proteomes" id="UP000032545"/>
    </source>
</evidence>
<dbReference type="InterPro" id="IPR050109">
    <property type="entry name" value="HTH-type_TetR-like_transc_reg"/>
</dbReference>
<dbReference type="OrthoDB" id="3190535at2"/>
<evidence type="ECO:0000256" key="4">
    <source>
        <dbReference type="PROSITE-ProRule" id="PRU00335"/>
    </source>
</evidence>
<dbReference type="PANTHER" id="PTHR30055">
    <property type="entry name" value="HTH-TYPE TRANSCRIPTIONAL REGULATOR RUTR"/>
    <property type="match status" value="1"/>
</dbReference>
<reference evidence="6 7" key="2">
    <citation type="journal article" date="2016" name="Genome Announc.">
        <title>Permanent Draft Genome Sequences for Two Variants of Frankia sp. Strain CpI1, the First Frankia Strain Isolated from Root Nodules of Comptonia peregrina.</title>
        <authorList>
            <person name="Oshone R."/>
            <person name="Hurst S.G.IV."/>
            <person name="Abebe-Akele F."/>
            <person name="Simpson S."/>
            <person name="Morris K."/>
            <person name="Thomas W.K."/>
            <person name="Tisa L.S."/>
        </authorList>
    </citation>
    <scope>NUCLEOTIDE SEQUENCE [LARGE SCALE GENOMIC DNA]</scope>
    <source>
        <strain evidence="7">CpI1-S</strain>
    </source>
</reference>
<accession>A0A0D8B5Y8</accession>
<keyword evidence="2 4" id="KW-0238">DNA-binding</keyword>
<organism evidence="6 7">
    <name type="scientific">Frankia torreyi</name>
    <dbReference type="NCBI Taxonomy" id="1856"/>
    <lineage>
        <taxon>Bacteria</taxon>
        <taxon>Bacillati</taxon>
        <taxon>Actinomycetota</taxon>
        <taxon>Actinomycetes</taxon>
        <taxon>Frankiales</taxon>
        <taxon>Frankiaceae</taxon>
        <taxon>Frankia</taxon>
    </lineage>
</organism>
<evidence type="ECO:0000256" key="2">
    <source>
        <dbReference type="ARBA" id="ARBA00023125"/>
    </source>
</evidence>
<feature type="domain" description="HTH tetR-type" evidence="5">
    <location>
        <begin position="8"/>
        <end position="68"/>
    </location>
</feature>
<dbReference type="Gene3D" id="1.10.357.10">
    <property type="entry name" value="Tetracycline Repressor, domain 2"/>
    <property type="match status" value="1"/>
</dbReference>
<feature type="DNA-binding region" description="H-T-H motif" evidence="4">
    <location>
        <begin position="31"/>
        <end position="50"/>
    </location>
</feature>
<dbReference type="PRINTS" id="PR00455">
    <property type="entry name" value="HTHTETR"/>
</dbReference>
<proteinExistence type="predicted"/>
<dbReference type="Pfam" id="PF00440">
    <property type="entry name" value="TetR_N"/>
    <property type="match status" value="1"/>
</dbReference>
<evidence type="ECO:0000259" key="5">
    <source>
        <dbReference type="PROSITE" id="PS50977"/>
    </source>
</evidence>
<evidence type="ECO:0000313" key="6">
    <source>
        <dbReference type="EMBL" id="KJE19525.1"/>
    </source>
</evidence>
<dbReference type="PROSITE" id="PS50977">
    <property type="entry name" value="HTH_TETR_2"/>
    <property type="match status" value="1"/>
</dbReference>
<name>A0A0D8B5Y8_9ACTN</name>
<gene>
    <name evidence="6" type="ORF">FF36_06182</name>
</gene>
<dbReference type="GO" id="GO:0000976">
    <property type="term" value="F:transcription cis-regulatory region binding"/>
    <property type="evidence" value="ECO:0007669"/>
    <property type="project" value="TreeGrafter"/>
</dbReference>
<dbReference type="PATRIC" id="fig|1502723.3.peg.7152"/>
<dbReference type="AlphaFoldDB" id="A0A0D8B5Y8"/>
<dbReference type="SUPFAM" id="SSF48498">
    <property type="entry name" value="Tetracyclin repressor-like, C-terminal domain"/>
    <property type="match status" value="1"/>
</dbReference>
<keyword evidence="7" id="KW-1185">Reference proteome</keyword>